<organism evidence="3 4">
    <name type="scientific">Agromyces soli</name>
    <dbReference type="NCBI Taxonomy" id="659012"/>
    <lineage>
        <taxon>Bacteria</taxon>
        <taxon>Bacillati</taxon>
        <taxon>Actinomycetota</taxon>
        <taxon>Actinomycetes</taxon>
        <taxon>Micrococcales</taxon>
        <taxon>Microbacteriaceae</taxon>
        <taxon>Agromyces</taxon>
    </lineage>
</organism>
<feature type="signal peptide" evidence="2">
    <location>
        <begin position="1"/>
        <end position="26"/>
    </location>
</feature>
<keyword evidence="2" id="KW-0732">Signal</keyword>
<evidence type="ECO:0000313" key="3">
    <source>
        <dbReference type="EMBL" id="UOE27407.1"/>
    </source>
</evidence>
<evidence type="ECO:0000313" key="4">
    <source>
        <dbReference type="Proteomes" id="UP000831304"/>
    </source>
</evidence>
<accession>A0ABY4AW42</accession>
<feature type="region of interest" description="Disordered" evidence="1">
    <location>
        <begin position="28"/>
        <end position="55"/>
    </location>
</feature>
<reference evidence="3 4" key="1">
    <citation type="submission" date="2022-03" db="EMBL/GenBank/DDBJ databases">
        <title>Agromyces sp. isolated from the gut of P. brevitarsis seulensis larvae.</title>
        <authorList>
            <person name="Won M."/>
            <person name="Kwon S.-W."/>
        </authorList>
    </citation>
    <scope>NUCLEOTIDE SEQUENCE [LARGE SCALE GENOMIC DNA]</scope>
    <source>
        <strain evidence="3 4">KACC 16215</strain>
    </source>
</reference>
<dbReference type="PROSITE" id="PS51257">
    <property type="entry name" value="PROKAR_LIPOPROTEIN"/>
    <property type="match status" value="1"/>
</dbReference>
<gene>
    <name evidence="3" type="ORF">MTP13_06395</name>
</gene>
<dbReference type="EMBL" id="CP094533">
    <property type="protein sequence ID" value="UOE27407.1"/>
    <property type="molecule type" value="Genomic_DNA"/>
</dbReference>
<feature type="compositionally biased region" description="Low complexity" evidence="1">
    <location>
        <begin position="38"/>
        <end position="55"/>
    </location>
</feature>
<proteinExistence type="predicted"/>
<sequence>MTRRLLARTARTALAALVLSVFAACAATPTPTQPPTSSPSSKPTPSATPSATPSPEPAAAAVVVSAEHFQVVDADGGVLASYDYFQPTAEVVAGLTGYLGEPVDTEFEGHNDAPRATYHDWGGLRLVDTAMPASPPTISEHWVRITSTDANGLALRAFDGSTVGGSIANVEGEISDYTNPNDGIAYRTVRIGIVPIETTPDGFEQNFAVAVHGEVAEDRILFIIAPSPNFGA</sequence>
<feature type="chain" id="PRO_5045974934" evidence="2">
    <location>
        <begin position="27"/>
        <end position="232"/>
    </location>
</feature>
<dbReference type="Proteomes" id="UP000831304">
    <property type="component" value="Chromosome"/>
</dbReference>
<keyword evidence="4" id="KW-1185">Reference proteome</keyword>
<name>A0ABY4AW42_9MICO</name>
<evidence type="ECO:0000256" key="1">
    <source>
        <dbReference type="SAM" id="MobiDB-lite"/>
    </source>
</evidence>
<evidence type="ECO:0000256" key="2">
    <source>
        <dbReference type="SAM" id="SignalP"/>
    </source>
</evidence>
<dbReference type="RefSeq" id="WP_243570241.1">
    <property type="nucleotide sequence ID" value="NZ_BAAARD010000009.1"/>
</dbReference>
<protein>
    <submittedName>
        <fullName evidence="3">Uncharacterized protein</fullName>
    </submittedName>
</protein>